<dbReference type="PANTHER" id="PTHR47840">
    <property type="entry name" value="ZN(II)2CYS6 TRANSCRIPTION FACTOR (EUROFUNG)-RELATED"/>
    <property type="match status" value="1"/>
</dbReference>
<keyword evidence="3" id="KW-0539">Nucleus</keyword>
<keyword evidence="6" id="KW-0418">Kinase</keyword>
<gene>
    <name evidence="6" type="ORF">SCAR479_07080</name>
</gene>
<evidence type="ECO:0000313" key="7">
    <source>
        <dbReference type="Proteomes" id="UP001465668"/>
    </source>
</evidence>
<proteinExistence type="predicted"/>
<evidence type="ECO:0000256" key="4">
    <source>
        <dbReference type="SAM" id="MobiDB-lite"/>
    </source>
</evidence>
<keyword evidence="1" id="KW-0805">Transcription regulation</keyword>
<feature type="compositionally biased region" description="Polar residues" evidence="4">
    <location>
        <begin position="134"/>
        <end position="145"/>
    </location>
</feature>
<name>A0ABR2XQY8_9PEZI</name>
<dbReference type="CDD" id="cd12148">
    <property type="entry name" value="fungal_TF_MHR"/>
    <property type="match status" value="1"/>
</dbReference>
<dbReference type="SMART" id="SM00906">
    <property type="entry name" value="Fungal_trans"/>
    <property type="match status" value="1"/>
</dbReference>
<feature type="compositionally biased region" description="Basic and acidic residues" evidence="4">
    <location>
        <begin position="169"/>
        <end position="199"/>
    </location>
</feature>
<feature type="domain" description="Xylanolytic transcriptional activator regulatory" evidence="5">
    <location>
        <begin position="527"/>
        <end position="603"/>
    </location>
</feature>
<organism evidence="6 7">
    <name type="scientific">Seiridium cardinale</name>
    <dbReference type="NCBI Taxonomy" id="138064"/>
    <lineage>
        <taxon>Eukaryota</taxon>
        <taxon>Fungi</taxon>
        <taxon>Dikarya</taxon>
        <taxon>Ascomycota</taxon>
        <taxon>Pezizomycotina</taxon>
        <taxon>Sordariomycetes</taxon>
        <taxon>Xylariomycetidae</taxon>
        <taxon>Amphisphaeriales</taxon>
        <taxon>Sporocadaceae</taxon>
        <taxon>Seiridium</taxon>
    </lineage>
</organism>
<comment type="caution">
    <text evidence="6">The sequence shown here is derived from an EMBL/GenBank/DDBJ whole genome shotgun (WGS) entry which is preliminary data.</text>
</comment>
<protein>
    <submittedName>
        <fullName evidence="6">Casein kinase substrate phosphoprotein PP28 domain-containing protein</fullName>
    </submittedName>
</protein>
<feature type="compositionally biased region" description="Acidic residues" evidence="4">
    <location>
        <begin position="120"/>
        <end position="130"/>
    </location>
</feature>
<evidence type="ECO:0000256" key="1">
    <source>
        <dbReference type="ARBA" id="ARBA00023015"/>
    </source>
</evidence>
<feature type="compositionally biased region" description="Basic residues" evidence="4">
    <location>
        <begin position="252"/>
        <end position="263"/>
    </location>
</feature>
<accession>A0ABR2XQY8</accession>
<keyword evidence="7" id="KW-1185">Reference proteome</keyword>
<sequence>MAPGGSSKPGAASRGRGGKFKKFTRGGGHHFSRDLRPLDADGNEISMWSAGSKNKGSDDDDDSSEEDSEEESSEEDSDDGPSQPAGELTREERKKQKAAQKAAAVARKNKGVVQVGDLPSDSEEESDDDMPANPNHSKAARNQTKAPPRDVEEVTQAVKKLTTNTAGMSRKERESMEAAQAKERYRKLHEAGKTDEAKADLARLALIREKREAEAARKQAEKEEREAQEAARKKEIEAKEAKKREAALGKAGAKKGKRRKTRCNFRSPSDSKCVSCAQRGMPCQSQQHEEPTSLSSCGTTERLARLESLVEKLVYLQPAAQGNDLLREAMVAQIESPDSSAGGPPKDDATEPESHQTESRLTHKPDLFSFNYNPLNYVLDQRDNSLLTLQRISQLLHAQLPCAEDIAEMTGNGHGMAFLSFCYHFKGSDRDPDQILAPFRIPSATSHPVLLARALLQLAFCLQHSVSCSKAPALRLKEPFTVVASQWVQMATKLVTCNDHFIDSVEALHCLLIEGYSLVNTGSLRRAWISFRRALSFAQIMGFHRETATTVKALDPETRYSQAYMWSVIVYQERLLALLIGTPTATKGSYLCDRDMDIGSPSERLGKRHAIIISQLVERNQSKACQDLDILHSIDRNLQDAAATVPVGWWQLPLPNEHMEAIDYAANATHANVQIIHFTLTIYLHLPFLLASDAGPECTGNKLACINASREILRRFNILRGYVKAVFCCRYAEFCAFNAGMTLLLAYIDNIRGGLRDVLEPLRLGDVALITLTMDTMDKLRREHNDAVSGEALEVMKKLFNFYQCALQDDTEFKTYVVGVTIPPPTEPHDKSCRFIVPYYGCICITREEAPGEPQALSVSMQAQNHELHNAGTPSSSMPTLVNPSPDVVRLHHHHDGPPGYGICSQSFDTVAAGSVTSPAANAATSLEADVTRPDFFAEGNDWGLQGVDMTFFSSLIATDTMQHGFG</sequence>
<feature type="region of interest" description="Disordered" evidence="4">
    <location>
        <begin position="335"/>
        <end position="363"/>
    </location>
</feature>
<evidence type="ECO:0000259" key="5">
    <source>
        <dbReference type="SMART" id="SM00906"/>
    </source>
</evidence>
<dbReference type="PANTHER" id="PTHR47840:SF1">
    <property type="entry name" value="ZN(II)2CYS6 TRANSCRIPTION FACTOR (EUROFUNG)"/>
    <property type="match status" value="1"/>
</dbReference>
<feature type="compositionally biased region" description="Acidic residues" evidence="4">
    <location>
        <begin position="58"/>
        <end position="79"/>
    </location>
</feature>
<dbReference type="InterPro" id="IPR007219">
    <property type="entry name" value="XnlR_reg_dom"/>
</dbReference>
<feature type="compositionally biased region" description="Basic residues" evidence="4">
    <location>
        <begin position="16"/>
        <end position="30"/>
    </location>
</feature>
<dbReference type="EMBL" id="JARVKM010000029">
    <property type="protein sequence ID" value="KAK9776174.1"/>
    <property type="molecule type" value="Genomic_DNA"/>
</dbReference>
<dbReference type="Proteomes" id="UP001465668">
    <property type="component" value="Unassembled WGS sequence"/>
</dbReference>
<keyword evidence="6" id="KW-0808">Transferase</keyword>
<evidence type="ECO:0000313" key="6">
    <source>
        <dbReference type="EMBL" id="KAK9776174.1"/>
    </source>
</evidence>
<feature type="compositionally biased region" description="Basic and acidic residues" evidence="4">
    <location>
        <begin position="345"/>
        <end position="363"/>
    </location>
</feature>
<keyword evidence="2" id="KW-0804">Transcription</keyword>
<evidence type="ECO:0000256" key="2">
    <source>
        <dbReference type="ARBA" id="ARBA00023163"/>
    </source>
</evidence>
<feature type="compositionally biased region" description="Basic and acidic residues" evidence="4">
    <location>
        <begin position="212"/>
        <end position="247"/>
    </location>
</feature>
<dbReference type="GO" id="GO:0016301">
    <property type="term" value="F:kinase activity"/>
    <property type="evidence" value="ECO:0007669"/>
    <property type="project" value="UniProtKB-KW"/>
</dbReference>
<feature type="region of interest" description="Disordered" evidence="4">
    <location>
        <begin position="212"/>
        <end position="276"/>
    </location>
</feature>
<feature type="region of interest" description="Disordered" evidence="4">
    <location>
        <begin position="1"/>
        <end position="199"/>
    </location>
</feature>
<dbReference type="InterPro" id="IPR019380">
    <property type="entry name" value="Casein_kinase_sb_PP28"/>
</dbReference>
<dbReference type="Pfam" id="PF10252">
    <property type="entry name" value="PP28"/>
    <property type="match status" value="1"/>
</dbReference>
<evidence type="ECO:0000256" key="3">
    <source>
        <dbReference type="ARBA" id="ARBA00023242"/>
    </source>
</evidence>
<reference evidence="6 7" key="1">
    <citation type="submission" date="2024-02" db="EMBL/GenBank/DDBJ databases">
        <title>First draft genome assembly of two strains of Seiridium cardinale.</title>
        <authorList>
            <person name="Emiliani G."/>
            <person name="Scali E."/>
        </authorList>
    </citation>
    <scope>NUCLEOTIDE SEQUENCE [LARGE SCALE GENOMIC DNA]</scope>
    <source>
        <strain evidence="6 7">BM-138-000479</strain>
    </source>
</reference>